<sequence length="85" mass="9342">MVNPTNRFQRNGRDRRRRSSPASVLGDVGKFEERPPAMCPAEGRRGRQRLASGIEESIEPAIGIGQQDIGEVLKMPRGMLAAPIT</sequence>
<name>A0A8I1YBG9_BRAEL</name>
<proteinExistence type="predicted"/>
<accession>A0A8I1YBG9</accession>
<reference evidence="2" key="1">
    <citation type="submission" date="2021-02" db="EMBL/GenBank/DDBJ databases">
        <title>Genomic Encyclopedia of Type Strains, Phase IV (KMG-V): Genome sequencing to study the core and pangenomes of soil and plant-associated prokaryotes.</title>
        <authorList>
            <person name="Whitman W."/>
        </authorList>
    </citation>
    <scope>NUCLEOTIDE SEQUENCE</scope>
    <source>
        <strain evidence="2">USDA 406</strain>
    </source>
</reference>
<evidence type="ECO:0000313" key="3">
    <source>
        <dbReference type="Proteomes" id="UP000673383"/>
    </source>
</evidence>
<organism evidence="2 3">
    <name type="scientific">Bradyrhizobium elkanii</name>
    <dbReference type="NCBI Taxonomy" id="29448"/>
    <lineage>
        <taxon>Bacteria</taxon>
        <taxon>Pseudomonadati</taxon>
        <taxon>Pseudomonadota</taxon>
        <taxon>Alphaproteobacteria</taxon>
        <taxon>Hyphomicrobiales</taxon>
        <taxon>Nitrobacteraceae</taxon>
        <taxon>Bradyrhizobium</taxon>
    </lineage>
</organism>
<protein>
    <submittedName>
        <fullName evidence="2">Uncharacterized protein</fullName>
    </submittedName>
</protein>
<feature type="region of interest" description="Disordered" evidence="1">
    <location>
        <begin position="1"/>
        <end position="45"/>
    </location>
</feature>
<comment type="caution">
    <text evidence="2">The sequence shown here is derived from an EMBL/GenBank/DDBJ whole genome shotgun (WGS) entry which is preliminary data.</text>
</comment>
<dbReference type="EMBL" id="JAFICZ010000001">
    <property type="protein sequence ID" value="MBP1295755.1"/>
    <property type="molecule type" value="Genomic_DNA"/>
</dbReference>
<evidence type="ECO:0000313" key="2">
    <source>
        <dbReference type="EMBL" id="MBP1295755.1"/>
    </source>
</evidence>
<gene>
    <name evidence="2" type="ORF">JOH49_005508</name>
</gene>
<evidence type="ECO:0000256" key="1">
    <source>
        <dbReference type="SAM" id="MobiDB-lite"/>
    </source>
</evidence>
<dbReference type="AlphaFoldDB" id="A0A8I1YBG9"/>
<dbReference type="Proteomes" id="UP000673383">
    <property type="component" value="Unassembled WGS sequence"/>
</dbReference>